<dbReference type="InterPro" id="IPR024336">
    <property type="entry name" value="tRNA_splic_suSen54_N"/>
</dbReference>
<sequence>MDNDSEAEDGANAPGDDQRVINEAEGIANYAALARGTTDLNMESDDLHVGKGSRPSGSDQERTLINRSNEALREIISEQRVFTRRNLATASYLPSLRLAQVHTTQGSLFNTVGRTVAGTTWLLPEECLFLLETGRLTVDLAAVSSLEASSTTAKSLAPTVSMQQAYGLMVDPDSATSELQVRSSTPALTFSQYQVYSHLKRLGFAVFRSDADSLYPKKLNRSPKHRAQSKNVGWWRSLTDWLSTIATCVWIKTKSYLQAFFLSPSSFRLSFYSSCVGWRLLSTSLAIGRASMPEKVIHPLPCHFLVYRASQGFRKSAPGQPDFVVHVRTSFDPHILRLLSQHLPSSSVPPTFPPASAPVLRHPRVVLAVVSSGNVSFFSLDGGDVVTSRLAKGGKKGKKSQLKQEIILLGQLM</sequence>
<dbReference type="InterPro" id="IPR024337">
    <property type="entry name" value="tRNA_splic_suSen54"/>
</dbReference>
<organism evidence="5 6">
    <name type="scientific">Gonapodya prolifera (strain JEL478)</name>
    <name type="common">Monoblepharis prolifera</name>
    <dbReference type="NCBI Taxonomy" id="1344416"/>
    <lineage>
        <taxon>Eukaryota</taxon>
        <taxon>Fungi</taxon>
        <taxon>Fungi incertae sedis</taxon>
        <taxon>Chytridiomycota</taxon>
        <taxon>Chytridiomycota incertae sedis</taxon>
        <taxon>Monoblepharidomycetes</taxon>
        <taxon>Monoblepharidales</taxon>
        <taxon>Gonapodyaceae</taxon>
        <taxon>Gonapodya</taxon>
    </lineage>
</organism>
<dbReference type="GO" id="GO:0000214">
    <property type="term" value="C:tRNA-intron endonuclease complex"/>
    <property type="evidence" value="ECO:0007669"/>
    <property type="project" value="TreeGrafter"/>
</dbReference>
<reference evidence="5 6" key="1">
    <citation type="journal article" date="2015" name="Genome Biol. Evol.">
        <title>Phylogenomic analyses indicate that early fungi evolved digesting cell walls of algal ancestors of land plants.</title>
        <authorList>
            <person name="Chang Y."/>
            <person name="Wang S."/>
            <person name="Sekimoto S."/>
            <person name="Aerts A.L."/>
            <person name="Choi C."/>
            <person name="Clum A."/>
            <person name="LaButti K.M."/>
            <person name="Lindquist E.A."/>
            <person name="Yee Ngan C."/>
            <person name="Ohm R.A."/>
            <person name="Salamov A.A."/>
            <person name="Grigoriev I.V."/>
            <person name="Spatafora J.W."/>
            <person name="Berbee M.L."/>
        </authorList>
    </citation>
    <scope>NUCLEOTIDE SEQUENCE [LARGE SCALE GENOMIC DNA]</scope>
    <source>
        <strain evidence="5 6">JEL478</strain>
    </source>
</reference>
<evidence type="ECO:0000259" key="4">
    <source>
        <dbReference type="Pfam" id="PF12928"/>
    </source>
</evidence>
<dbReference type="Proteomes" id="UP000070544">
    <property type="component" value="Unassembled WGS sequence"/>
</dbReference>
<dbReference type="Pfam" id="PF12928">
    <property type="entry name" value="tRNA_int_end_N2"/>
    <property type="match status" value="1"/>
</dbReference>
<dbReference type="OrthoDB" id="2161103at2759"/>
<gene>
    <name evidence="5" type="ORF">M427DRAFT_130775</name>
</gene>
<evidence type="ECO:0000256" key="3">
    <source>
        <dbReference type="SAM" id="MobiDB-lite"/>
    </source>
</evidence>
<keyword evidence="2" id="KW-0819">tRNA processing</keyword>
<accession>A0A139AWZ2</accession>
<dbReference type="AlphaFoldDB" id="A0A139AWZ2"/>
<evidence type="ECO:0000313" key="6">
    <source>
        <dbReference type="Proteomes" id="UP000070544"/>
    </source>
</evidence>
<keyword evidence="6" id="KW-1185">Reference proteome</keyword>
<dbReference type="PANTHER" id="PTHR21027">
    <property type="entry name" value="TRNA-SPLICING ENDONUCLEASE SUBUNIT SEN54"/>
    <property type="match status" value="1"/>
</dbReference>
<dbReference type="GO" id="GO:0000379">
    <property type="term" value="P:tRNA-type intron splice site recognition and cleavage"/>
    <property type="evidence" value="ECO:0007669"/>
    <property type="project" value="TreeGrafter"/>
</dbReference>
<name>A0A139AWZ2_GONPJ</name>
<evidence type="ECO:0000256" key="1">
    <source>
        <dbReference type="ARBA" id="ARBA00005736"/>
    </source>
</evidence>
<feature type="region of interest" description="Disordered" evidence="3">
    <location>
        <begin position="43"/>
        <end position="63"/>
    </location>
</feature>
<feature type="domain" description="tRNA-splicing endonuclease subunit Sen54 N-terminal" evidence="4">
    <location>
        <begin position="75"/>
        <end position="138"/>
    </location>
</feature>
<evidence type="ECO:0000313" key="5">
    <source>
        <dbReference type="EMBL" id="KXS21238.1"/>
    </source>
</evidence>
<evidence type="ECO:0000256" key="2">
    <source>
        <dbReference type="ARBA" id="ARBA00022694"/>
    </source>
</evidence>
<feature type="region of interest" description="Disordered" evidence="3">
    <location>
        <begin position="1"/>
        <end position="21"/>
    </location>
</feature>
<dbReference type="EMBL" id="KQ965733">
    <property type="protein sequence ID" value="KXS21238.1"/>
    <property type="molecule type" value="Genomic_DNA"/>
</dbReference>
<comment type="similarity">
    <text evidence="1">Belongs to the SEN54 family.</text>
</comment>
<dbReference type="STRING" id="1344416.A0A139AWZ2"/>
<protein>
    <recommendedName>
        <fullName evidence="4">tRNA-splicing endonuclease subunit Sen54 N-terminal domain-containing protein</fullName>
    </recommendedName>
</protein>
<dbReference type="PANTHER" id="PTHR21027:SF1">
    <property type="entry name" value="TRNA-SPLICING ENDONUCLEASE SUBUNIT SEN54"/>
    <property type="match status" value="1"/>
</dbReference>
<proteinExistence type="inferred from homology"/>